<dbReference type="PROSITE" id="PS51462">
    <property type="entry name" value="NUDIX"/>
    <property type="match status" value="1"/>
</dbReference>
<dbReference type="GO" id="GO:0016787">
    <property type="term" value="F:hydrolase activity"/>
    <property type="evidence" value="ECO:0007669"/>
    <property type="project" value="UniProtKB-KW"/>
</dbReference>
<dbReference type="InterPro" id="IPR020084">
    <property type="entry name" value="NUDIX_hydrolase_CS"/>
</dbReference>
<dbReference type="Gene3D" id="3.90.79.10">
    <property type="entry name" value="Nucleoside Triphosphate Pyrophosphohydrolase"/>
    <property type="match status" value="1"/>
</dbReference>
<dbReference type="PANTHER" id="PTHR43736">
    <property type="entry name" value="ADP-RIBOSE PYROPHOSPHATASE"/>
    <property type="match status" value="1"/>
</dbReference>
<sequence length="163" mass="18285">MTRVFTQTFGVVGGLLERDGKILLVREAQRKGPDSGKWNHPAGWIDVGENPVEAVKREVLEESGFSFTPKHLLGIYSLVRKDIEKELSATPHAIKVIFIGDISETSSGKLEDDVTEAKWFSPDEIYAMDNMTLRDLDIKQMVKDYFAGKKFSLESIVHTVATK</sequence>
<dbReference type="Pfam" id="PF00293">
    <property type="entry name" value="NUDIX"/>
    <property type="match status" value="1"/>
</dbReference>
<gene>
    <name evidence="3" type="ORF">A2127_01955</name>
</gene>
<dbReference type="EMBL" id="MFKI01000022">
    <property type="protein sequence ID" value="OGG38867.1"/>
    <property type="molecule type" value="Genomic_DNA"/>
</dbReference>
<dbReference type="SUPFAM" id="SSF55811">
    <property type="entry name" value="Nudix"/>
    <property type="match status" value="1"/>
</dbReference>
<accession>A0A1F6BQP9</accession>
<dbReference type="PANTHER" id="PTHR43736:SF1">
    <property type="entry name" value="DIHYDRONEOPTERIN TRIPHOSPHATE DIPHOSPHATASE"/>
    <property type="match status" value="1"/>
</dbReference>
<dbReference type="AlphaFoldDB" id="A0A1F6BQP9"/>
<organism evidence="3 4">
    <name type="scientific">Candidatus Jorgensenbacteria bacterium GWC1_48_12</name>
    <dbReference type="NCBI Taxonomy" id="1798469"/>
    <lineage>
        <taxon>Bacteria</taxon>
        <taxon>Candidatus Joergenseniibacteriota</taxon>
    </lineage>
</organism>
<protein>
    <recommendedName>
        <fullName evidence="2">Nudix hydrolase domain-containing protein</fullName>
    </recommendedName>
</protein>
<name>A0A1F6BQP9_9BACT</name>
<proteinExistence type="predicted"/>
<feature type="domain" description="Nudix hydrolase" evidence="2">
    <location>
        <begin position="7"/>
        <end position="142"/>
    </location>
</feature>
<reference evidence="3 4" key="1">
    <citation type="journal article" date="2016" name="Nat. Commun.">
        <title>Thousands of microbial genomes shed light on interconnected biogeochemical processes in an aquifer system.</title>
        <authorList>
            <person name="Anantharaman K."/>
            <person name="Brown C.T."/>
            <person name="Hug L.A."/>
            <person name="Sharon I."/>
            <person name="Castelle C.J."/>
            <person name="Probst A.J."/>
            <person name="Thomas B.C."/>
            <person name="Singh A."/>
            <person name="Wilkins M.J."/>
            <person name="Karaoz U."/>
            <person name="Brodie E.L."/>
            <person name="Williams K.H."/>
            <person name="Hubbard S.S."/>
            <person name="Banfield J.F."/>
        </authorList>
    </citation>
    <scope>NUCLEOTIDE SEQUENCE [LARGE SCALE GENOMIC DNA]</scope>
</reference>
<keyword evidence="1" id="KW-0378">Hydrolase</keyword>
<evidence type="ECO:0000313" key="3">
    <source>
        <dbReference type="EMBL" id="OGG38867.1"/>
    </source>
</evidence>
<evidence type="ECO:0000256" key="1">
    <source>
        <dbReference type="ARBA" id="ARBA00022801"/>
    </source>
</evidence>
<evidence type="ECO:0000313" key="4">
    <source>
        <dbReference type="Proteomes" id="UP000179324"/>
    </source>
</evidence>
<dbReference type="PROSITE" id="PS00893">
    <property type="entry name" value="NUDIX_BOX"/>
    <property type="match status" value="1"/>
</dbReference>
<comment type="caution">
    <text evidence="3">The sequence shown here is derived from an EMBL/GenBank/DDBJ whole genome shotgun (WGS) entry which is preliminary data.</text>
</comment>
<dbReference type="InterPro" id="IPR015797">
    <property type="entry name" value="NUDIX_hydrolase-like_dom_sf"/>
</dbReference>
<dbReference type="InterPro" id="IPR000086">
    <property type="entry name" value="NUDIX_hydrolase_dom"/>
</dbReference>
<dbReference type="Proteomes" id="UP000179324">
    <property type="component" value="Unassembled WGS sequence"/>
</dbReference>
<evidence type="ECO:0000259" key="2">
    <source>
        <dbReference type="PROSITE" id="PS51462"/>
    </source>
</evidence>